<sequence length="950" mass="107626">MQGLEYLRHGLEFSVWHLDLKPANILLDSNMIPKIADFGLSRLLGDENTRKTINSVGTGGYLPPEYIEHGLITKEYDIFSLGVIIAKLMAGREGYFKIDDMGEFFFIKHVHTSWRKRLRETLAPRPLEVYCEQVKMCIQIAVKCMNRKRQERPTIQFIVSTLIDTEIMIGNLGLQTEQFFDGGSDLPKESTHASRTPEMDPDASKGKTRYAKELPLQLLQKITNNFSNGRLLGTGAFGTVYMGILEDGEVIVVKKLAEDAPTGHDRVFFNEVQNLMVLKHENTANLVGFCRETYKKVVPRDGRYTIVDTVEILICYEWLSKGSLQKYLCEVSSKMDWETRFKIIKGICQGLLFLHSIPIVHMDLKPENILLDNNMRPKITDFGLSRLFDQEETQMNTQNVVGSIGYIAPEYVYRGEISTKSDMYSLGILILETSTGQRINPQDKRYSARNFIDNIRENWTEGRIASECASLDADCLNQIKACLQIGLECVEIDRRKRPPIEKVVDMLNGLSQIGSSSLLSLQLQRINFPVKPKRLTSSSLYLINRTDDRIAFRLITKTPRRYRTKLPICSIVLPKCTCTLNVITPEQKKASPLDIDDSLTLQTSKIARNEDLEDVDPASVAVFLDAAGDEVQEVKVVVACEPLPETASNQIIDGQNYREVLSVDVHPTKPWILTSNKKGYVCIWNHQTQEEVDSIEVTREPVYSVKFIEREEWFVVGTGDGCISVYNYNTMEEVVDPIEAHDSHGIMCLAVNPTHSYVLSASDDHTIKIWDWTKEWQCIGTFEGHNHTVTQVMFDPRNSESFASASLDQTIKIWNIRSETCNITWDGHPEGLLCLHYHPRYFEQFLISGSSDGDAKVWDLDTDTCVDTLQGHGDGLKALCWHPELRVLVTGSLDGTVRIWNWKSTSSTYRLENIIRLNLGAINALGYLKGSTRIVVGCDQGIALMEINVM</sequence>
<evidence type="ECO:0000313" key="1">
    <source>
        <dbReference type="EnsemblPlants" id="AVESA.00010b.r2.1AG0014870.1.CDS"/>
    </source>
</evidence>
<proteinExistence type="predicted"/>
<dbReference type="EnsemblPlants" id="AVESA.00010b.r2.1AG0014870.1">
    <property type="protein sequence ID" value="AVESA.00010b.r2.1AG0014870.1.CDS"/>
    <property type="gene ID" value="AVESA.00010b.r2.1AG0014870"/>
</dbReference>
<dbReference type="Proteomes" id="UP001732700">
    <property type="component" value="Chromosome 1A"/>
</dbReference>
<reference evidence="1" key="1">
    <citation type="submission" date="2021-05" db="EMBL/GenBank/DDBJ databases">
        <authorList>
            <person name="Scholz U."/>
            <person name="Mascher M."/>
            <person name="Fiebig A."/>
        </authorList>
    </citation>
    <scope>NUCLEOTIDE SEQUENCE [LARGE SCALE GENOMIC DNA]</scope>
</reference>
<keyword evidence="2" id="KW-1185">Reference proteome</keyword>
<accession>A0ACD5T9J6</accession>
<reference evidence="1" key="2">
    <citation type="submission" date="2025-09" db="UniProtKB">
        <authorList>
            <consortium name="EnsemblPlants"/>
        </authorList>
    </citation>
    <scope>IDENTIFICATION</scope>
</reference>
<evidence type="ECO:0000313" key="2">
    <source>
        <dbReference type="Proteomes" id="UP001732700"/>
    </source>
</evidence>
<name>A0ACD5T9J6_AVESA</name>
<protein>
    <submittedName>
        <fullName evidence="1">Uncharacterized protein</fullName>
    </submittedName>
</protein>
<organism evidence="1 2">
    <name type="scientific">Avena sativa</name>
    <name type="common">Oat</name>
    <dbReference type="NCBI Taxonomy" id="4498"/>
    <lineage>
        <taxon>Eukaryota</taxon>
        <taxon>Viridiplantae</taxon>
        <taxon>Streptophyta</taxon>
        <taxon>Embryophyta</taxon>
        <taxon>Tracheophyta</taxon>
        <taxon>Spermatophyta</taxon>
        <taxon>Magnoliopsida</taxon>
        <taxon>Liliopsida</taxon>
        <taxon>Poales</taxon>
        <taxon>Poaceae</taxon>
        <taxon>BOP clade</taxon>
        <taxon>Pooideae</taxon>
        <taxon>Poodae</taxon>
        <taxon>Poeae</taxon>
        <taxon>Poeae Chloroplast Group 1 (Aveneae type)</taxon>
        <taxon>Aveninae</taxon>
        <taxon>Avena</taxon>
    </lineage>
</organism>